<dbReference type="Pfam" id="PF01381">
    <property type="entry name" value="HTH_3"/>
    <property type="match status" value="1"/>
</dbReference>
<evidence type="ECO:0000313" key="3">
    <source>
        <dbReference type="Proteomes" id="UP000178797"/>
    </source>
</evidence>
<proteinExistence type="predicted"/>
<feature type="domain" description="HTH cro/C1-type" evidence="1">
    <location>
        <begin position="23"/>
        <end position="82"/>
    </location>
</feature>
<dbReference type="EMBL" id="MGDE01000015">
    <property type="protein sequence ID" value="OGL47767.1"/>
    <property type="molecule type" value="Genomic_DNA"/>
</dbReference>
<sequence>MKDPEFRKAWHDLDPEFELLEGLLKAREKEGITQEELARRIGTKQSAISRLERGAFSKATVETLKKIAEALDRKLVMKLQEKRA</sequence>
<protein>
    <recommendedName>
        <fullName evidence="1">HTH cro/C1-type domain-containing protein</fullName>
    </recommendedName>
</protein>
<accession>A0A1F7S3U6</accession>
<dbReference type="GO" id="GO:0003677">
    <property type="term" value="F:DNA binding"/>
    <property type="evidence" value="ECO:0007669"/>
    <property type="project" value="InterPro"/>
</dbReference>
<dbReference type="InterPro" id="IPR001387">
    <property type="entry name" value="Cro/C1-type_HTH"/>
</dbReference>
<dbReference type="CDD" id="cd00093">
    <property type="entry name" value="HTH_XRE"/>
    <property type="match status" value="1"/>
</dbReference>
<dbReference type="Gene3D" id="1.10.260.40">
    <property type="entry name" value="lambda repressor-like DNA-binding domains"/>
    <property type="match status" value="1"/>
</dbReference>
<evidence type="ECO:0000313" key="2">
    <source>
        <dbReference type="EMBL" id="OGL47767.1"/>
    </source>
</evidence>
<gene>
    <name evidence="2" type="ORF">A2W05_03895</name>
</gene>
<dbReference type="PROSITE" id="PS50943">
    <property type="entry name" value="HTH_CROC1"/>
    <property type="match status" value="1"/>
</dbReference>
<comment type="caution">
    <text evidence="2">The sequence shown here is derived from an EMBL/GenBank/DDBJ whole genome shotgun (WGS) entry which is preliminary data.</text>
</comment>
<dbReference type="AlphaFoldDB" id="A0A1F7S3U6"/>
<dbReference type="Proteomes" id="UP000178797">
    <property type="component" value="Unassembled WGS sequence"/>
</dbReference>
<organism evidence="2 3">
    <name type="scientific">Candidatus Schekmanbacteria bacterium RBG_16_38_10</name>
    <dbReference type="NCBI Taxonomy" id="1817879"/>
    <lineage>
        <taxon>Bacteria</taxon>
        <taxon>Candidatus Schekmaniibacteriota</taxon>
    </lineage>
</organism>
<dbReference type="SMART" id="SM00530">
    <property type="entry name" value="HTH_XRE"/>
    <property type="match status" value="1"/>
</dbReference>
<name>A0A1F7S3U6_9BACT</name>
<evidence type="ECO:0000259" key="1">
    <source>
        <dbReference type="PROSITE" id="PS50943"/>
    </source>
</evidence>
<reference evidence="2 3" key="1">
    <citation type="journal article" date="2016" name="Nat. Commun.">
        <title>Thousands of microbial genomes shed light on interconnected biogeochemical processes in an aquifer system.</title>
        <authorList>
            <person name="Anantharaman K."/>
            <person name="Brown C.T."/>
            <person name="Hug L.A."/>
            <person name="Sharon I."/>
            <person name="Castelle C.J."/>
            <person name="Probst A.J."/>
            <person name="Thomas B.C."/>
            <person name="Singh A."/>
            <person name="Wilkins M.J."/>
            <person name="Karaoz U."/>
            <person name="Brodie E.L."/>
            <person name="Williams K.H."/>
            <person name="Hubbard S.S."/>
            <person name="Banfield J.F."/>
        </authorList>
    </citation>
    <scope>NUCLEOTIDE SEQUENCE [LARGE SCALE GENOMIC DNA]</scope>
</reference>
<dbReference type="SUPFAM" id="SSF47413">
    <property type="entry name" value="lambda repressor-like DNA-binding domains"/>
    <property type="match status" value="1"/>
</dbReference>
<dbReference type="InterPro" id="IPR010982">
    <property type="entry name" value="Lambda_DNA-bd_dom_sf"/>
</dbReference>